<protein>
    <submittedName>
        <fullName evidence="1">Uncharacterized protein</fullName>
    </submittedName>
</protein>
<organism evidence="1 2">
    <name type="scientific">Adonisia turfae CCMR0082</name>
    <dbReference type="NCBI Taxonomy" id="2304604"/>
    <lineage>
        <taxon>Bacteria</taxon>
        <taxon>Bacillati</taxon>
        <taxon>Cyanobacteriota</taxon>
        <taxon>Adonisia</taxon>
        <taxon>Adonisia turfae</taxon>
    </lineage>
</organism>
<name>A0A6M0SHC4_9CYAN</name>
<dbReference type="EMBL" id="QZCE01000002">
    <property type="protein sequence ID" value="NEZ67885.1"/>
    <property type="molecule type" value="Genomic_DNA"/>
</dbReference>
<accession>A0A6M0SHC4</accession>
<evidence type="ECO:0000313" key="2">
    <source>
        <dbReference type="Proteomes" id="UP000473574"/>
    </source>
</evidence>
<proteinExistence type="predicted"/>
<dbReference type="Proteomes" id="UP000473574">
    <property type="component" value="Unassembled WGS sequence"/>
</dbReference>
<dbReference type="SUPFAM" id="SSF102405">
    <property type="entry name" value="MCP/YpsA-like"/>
    <property type="match status" value="1"/>
</dbReference>
<evidence type="ECO:0000313" key="1">
    <source>
        <dbReference type="EMBL" id="NEZ67885.1"/>
    </source>
</evidence>
<gene>
    <name evidence="1" type="ORF">D0962_34905</name>
</gene>
<reference evidence="1 2" key="1">
    <citation type="journal article" date="2020" name="Microb. Ecol.">
        <title>Ecogenomics of the Marine Benthic Filamentous Cyanobacterium Adonisia.</title>
        <authorList>
            <person name="Walter J.M."/>
            <person name="Coutinho F.H."/>
            <person name="Leomil L."/>
            <person name="Hargreaves P.I."/>
            <person name="Campeao M.E."/>
            <person name="Vieira V.V."/>
            <person name="Silva B.S."/>
            <person name="Fistarol G.O."/>
            <person name="Salomon P.S."/>
            <person name="Sawabe T."/>
            <person name="Mino S."/>
            <person name="Hosokawa M."/>
            <person name="Miyashita H."/>
            <person name="Maruyama F."/>
            <person name="van Verk M.C."/>
            <person name="Dutilh B.E."/>
            <person name="Thompson C.C."/>
            <person name="Thompson F.L."/>
        </authorList>
    </citation>
    <scope>NUCLEOTIDE SEQUENCE [LARGE SCALE GENOMIC DNA]</scope>
    <source>
        <strain evidence="1 2">CCMR0082</strain>
    </source>
</reference>
<comment type="caution">
    <text evidence="1">The sequence shown here is derived from an EMBL/GenBank/DDBJ whole genome shotgun (WGS) entry which is preliminary data.</text>
</comment>
<sequence>MPEHCGLWVWVALPALGLDKRRNTQMANYKIGVAGYCAQGFNHEDARNQLRQFIKNHPEHDLTIVSGLSDMGVLGIAYRLADEYGMWTVGIAAGKAKGADNLYPCDEVYFVGKNWGDESLFFLGKIDELVAYEGGEQTKREVALAKELGIKVTELSYGK</sequence>
<dbReference type="AlphaFoldDB" id="A0A6M0SHC4"/>